<protein>
    <submittedName>
        <fullName evidence="1">Uncharacterized protein</fullName>
    </submittedName>
</protein>
<dbReference type="AlphaFoldDB" id="A0A8J7JSQ6"/>
<sequence>MTPKTYQLSLNFEQILTLVKQLPDTEKLRLSQELEKDIREHTITELLESFQTDEISLETISQEVETVRAELYARQQAD</sequence>
<dbReference type="Proteomes" id="UP000620559">
    <property type="component" value="Unassembled WGS sequence"/>
</dbReference>
<gene>
    <name evidence="1" type="ORF">IQ247_00425</name>
</gene>
<name>A0A8J7JSQ6_9CYAN</name>
<reference evidence="1" key="1">
    <citation type="submission" date="2020-10" db="EMBL/GenBank/DDBJ databases">
        <authorList>
            <person name="Castelo-Branco R."/>
            <person name="Eusebio N."/>
            <person name="Adriana R."/>
            <person name="Vieira A."/>
            <person name="Brugerolle De Fraissinette N."/>
            <person name="Rezende De Castro R."/>
            <person name="Schneider M.P."/>
            <person name="Vasconcelos V."/>
            <person name="Leao P.N."/>
        </authorList>
    </citation>
    <scope>NUCLEOTIDE SEQUENCE</scope>
    <source>
        <strain evidence="1">LEGE 06105</strain>
    </source>
</reference>
<keyword evidence="2" id="KW-1185">Reference proteome</keyword>
<comment type="caution">
    <text evidence="1">The sequence shown here is derived from an EMBL/GenBank/DDBJ whole genome shotgun (WGS) entry which is preliminary data.</text>
</comment>
<accession>A0A8J7JSQ6</accession>
<evidence type="ECO:0000313" key="2">
    <source>
        <dbReference type="Proteomes" id="UP000620559"/>
    </source>
</evidence>
<dbReference type="EMBL" id="JADEWL010000001">
    <property type="protein sequence ID" value="MBE9211195.1"/>
    <property type="molecule type" value="Genomic_DNA"/>
</dbReference>
<dbReference type="RefSeq" id="WP_193915646.1">
    <property type="nucleotide sequence ID" value="NZ_JADEWL010000001.1"/>
</dbReference>
<evidence type="ECO:0000313" key="1">
    <source>
        <dbReference type="EMBL" id="MBE9211195.1"/>
    </source>
</evidence>
<organism evidence="1 2">
    <name type="scientific">Plectonema cf. radiosum LEGE 06105</name>
    <dbReference type="NCBI Taxonomy" id="945769"/>
    <lineage>
        <taxon>Bacteria</taxon>
        <taxon>Bacillati</taxon>
        <taxon>Cyanobacteriota</taxon>
        <taxon>Cyanophyceae</taxon>
        <taxon>Oscillatoriophycideae</taxon>
        <taxon>Oscillatoriales</taxon>
        <taxon>Microcoleaceae</taxon>
        <taxon>Plectonema</taxon>
    </lineage>
</organism>
<dbReference type="NCBIfam" id="NF047401">
    <property type="entry name" value="TA_anti_VapB15"/>
    <property type="match status" value="1"/>
</dbReference>
<proteinExistence type="predicted"/>